<dbReference type="NCBIfam" id="NF041200">
    <property type="entry name" value="mob_BfmA_Nterm"/>
    <property type="match status" value="1"/>
</dbReference>
<evidence type="ECO:0000256" key="1">
    <source>
        <dbReference type="SAM" id="MobiDB-lite"/>
    </source>
</evidence>
<feature type="region of interest" description="Disordered" evidence="1">
    <location>
        <begin position="108"/>
        <end position="141"/>
    </location>
</feature>
<dbReference type="eggNOG" id="ENOG5032UKW">
    <property type="taxonomic scope" value="Bacteria"/>
</dbReference>
<dbReference type="InterPro" id="IPR048012">
    <property type="entry name" value="BfmA-like_N"/>
</dbReference>
<reference evidence="2 3" key="1">
    <citation type="submission" date="2012-02" db="EMBL/GenBank/DDBJ databases">
        <title>Improved High-Quality Draft genome of Joostella marina DSM 19592.</title>
        <authorList>
            <consortium name="US DOE Joint Genome Institute (JGI-PGF)"/>
            <person name="Lucas S."/>
            <person name="Copeland A."/>
            <person name="Lapidus A."/>
            <person name="Bruce D."/>
            <person name="Goodwin L."/>
            <person name="Pitluck S."/>
            <person name="Peters L."/>
            <person name="Chertkov O."/>
            <person name="Ovchinnikova G."/>
            <person name="Kyrpides N."/>
            <person name="Mavromatis K."/>
            <person name="Detter J.C."/>
            <person name="Han C."/>
            <person name="Land M."/>
            <person name="Hauser L."/>
            <person name="Markowitz V."/>
            <person name="Cheng J.-F."/>
            <person name="Hugenholtz P."/>
            <person name="Woyke T."/>
            <person name="Wu D."/>
            <person name="Tindall B."/>
            <person name="Brambilla E."/>
            <person name="Klenk H.-P."/>
            <person name="Eisen J.A."/>
        </authorList>
    </citation>
    <scope>NUCLEOTIDE SEQUENCE [LARGE SCALE GENOMIC DNA]</scope>
    <source>
        <strain evidence="2 3">DSM 19592</strain>
    </source>
</reference>
<organism evidence="2 3">
    <name type="scientific">Galbibacter orientalis DSM 19592</name>
    <dbReference type="NCBI Taxonomy" id="926559"/>
    <lineage>
        <taxon>Bacteria</taxon>
        <taxon>Pseudomonadati</taxon>
        <taxon>Bacteroidota</taxon>
        <taxon>Flavobacteriia</taxon>
        <taxon>Flavobacteriales</taxon>
        <taxon>Flavobacteriaceae</taxon>
        <taxon>Galbibacter</taxon>
    </lineage>
</organism>
<accession>I3C1I9</accession>
<name>I3C1I9_9FLAO</name>
<dbReference type="EMBL" id="JH651380">
    <property type="protein sequence ID" value="EIJ37482.1"/>
    <property type="molecule type" value="Genomic_DNA"/>
</dbReference>
<dbReference type="Proteomes" id="UP000004690">
    <property type="component" value="Unassembled WGS sequence"/>
</dbReference>
<dbReference type="AlphaFoldDB" id="I3C1I9"/>
<keyword evidence="3" id="KW-1185">Reference proteome</keyword>
<evidence type="ECO:0000313" key="3">
    <source>
        <dbReference type="Proteomes" id="UP000004690"/>
    </source>
</evidence>
<dbReference type="RefSeq" id="WP_008616389.1">
    <property type="nucleotide sequence ID" value="NZ_JH651380.1"/>
</dbReference>
<sequence>MDKGYEKEPFVTVKIKESVMKKFRSYCKQLGCSQSMTLLVMLEFFETSGISPKERMDSKMQTLESLVKKRINHVIAVIKEQEKTQTKPTLSMLKALFEGAALKDTPKFVEKKPKKKPPKFVEKKSGNSCQTDPCNPAKVTH</sequence>
<protein>
    <submittedName>
        <fullName evidence="2">Uncharacterized protein</fullName>
    </submittedName>
</protein>
<evidence type="ECO:0000313" key="2">
    <source>
        <dbReference type="EMBL" id="EIJ37482.1"/>
    </source>
</evidence>
<proteinExistence type="predicted"/>
<gene>
    <name evidence="2" type="ORF">JoomaDRAFT_0427</name>
</gene>
<dbReference type="OrthoDB" id="1441069at2"/>
<dbReference type="HOGENOM" id="CLU_1978524_0_0_10"/>
<dbReference type="STRING" id="926559.JoomaDRAFT_0427"/>